<dbReference type="AlphaFoldDB" id="A0A9R1XP05"/>
<accession>A0A9R1XP05</accession>
<gene>
    <name evidence="2" type="ORF">LSAT_V11C200076910</name>
</gene>
<evidence type="ECO:0000313" key="3">
    <source>
        <dbReference type="Proteomes" id="UP000235145"/>
    </source>
</evidence>
<keyword evidence="1" id="KW-0472">Membrane</keyword>
<feature type="transmembrane region" description="Helical" evidence="1">
    <location>
        <begin position="39"/>
        <end position="63"/>
    </location>
</feature>
<dbReference type="Proteomes" id="UP000235145">
    <property type="component" value="Unassembled WGS sequence"/>
</dbReference>
<dbReference type="EMBL" id="NBSK02000002">
    <property type="protein sequence ID" value="KAJ0220311.1"/>
    <property type="molecule type" value="Genomic_DNA"/>
</dbReference>
<protein>
    <submittedName>
        <fullName evidence="2">Uncharacterized protein</fullName>
    </submittedName>
</protein>
<name>A0A9R1XP05_LACSA</name>
<keyword evidence="1" id="KW-1133">Transmembrane helix</keyword>
<organism evidence="2 3">
    <name type="scientific">Lactuca sativa</name>
    <name type="common">Garden lettuce</name>
    <dbReference type="NCBI Taxonomy" id="4236"/>
    <lineage>
        <taxon>Eukaryota</taxon>
        <taxon>Viridiplantae</taxon>
        <taxon>Streptophyta</taxon>
        <taxon>Embryophyta</taxon>
        <taxon>Tracheophyta</taxon>
        <taxon>Spermatophyta</taxon>
        <taxon>Magnoliopsida</taxon>
        <taxon>eudicotyledons</taxon>
        <taxon>Gunneridae</taxon>
        <taxon>Pentapetalae</taxon>
        <taxon>asterids</taxon>
        <taxon>campanulids</taxon>
        <taxon>Asterales</taxon>
        <taxon>Asteraceae</taxon>
        <taxon>Cichorioideae</taxon>
        <taxon>Cichorieae</taxon>
        <taxon>Lactucinae</taxon>
        <taxon>Lactuca</taxon>
    </lineage>
</organism>
<evidence type="ECO:0000313" key="2">
    <source>
        <dbReference type="EMBL" id="KAJ0220311.1"/>
    </source>
</evidence>
<sequence length="124" mass="13998">MNSGRVLMSLDNLYDSSSAQLQNRAHNGLVLGDAVLLKITLICIYNSALFLLSVFIVLCIHIAKKNIWRCHTHGISLVMALSTLYDMGILKRPKCLHYICLRVDLISTVTCKKPYEWVGKTDME</sequence>
<comment type="caution">
    <text evidence="2">The sequence shown here is derived from an EMBL/GenBank/DDBJ whole genome shotgun (WGS) entry which is preliminary data.</text>
</comment>
<keyword evidence="1" id="KW-0812">Transmembrane</keyword>
<reference evidence="2 3" key="1">
    <citation type="journal article" date="2017" name="Nat. Commun.">
        <title>Genome assembly with in vitro proximity ligation data and whole-genome triplication in lettuce.</title>
        <authorList>
            <person name="Reyes-Chin-Wo S."/>
            <person name="Wang Z."/>
            <person name="Yang X."/>
            <person name="Kozik A."/>
            <person name="Arikit S."/>
            <person name="Song C."/>
            <person name="Xia L."/>
            <person name="Froenicke L."/>
            <person name="Lavelle D.O."/>
            <person name="Truco M.J."/>
            <person name="Xia R."/>
            <person name="Zhu S."/>
            <person name="Xu C."/>
            <person name="Xu H."/>
            <person name="Xu X."/>
            <person name="Cox K."/>
            <person name="Korf I."/>
            <person name="Meyers B.C."/>
            <person name="Michelmore R.W."/>
        </authorList>
    </citation>
    <scope>NUCLEOTIDE SEQUENCE [LARGE SCALE GENOMIC DNA]</scope>
    <source>
        <strain evidence="3">cv. Salinas</strain>
        <tissue evidence="2">Seedlings</tissue>
    </source>
</reference>
<proteinExistence type="predicted"/>
<keyword evidence="3" id="KW-1185">Reference proteome</keyword>
<evidence type="ECO:0000256" key="1">
    <source>
        <dbReference type="SAM" id="Phobius"/>
    </source>
</evidence>